<evidence type="ECO:0000256" key="1">
    <source>
        <dbReference type="SAM" id="MobiDB-lite"/>
    </source>
</evidence>
<accession>A0A314LCW5</accession>
<dbReference type="AlphaFoldDB" id="A0A314LCW5"/>
<dbReference type="Proteomes" id="UP000187609">
    <property type="component" value="Unassembled WGS sequence"/>
</dbReference>
<feature type="signal peptide" evidence="2">
    <location>
        <begin position="1"/>
        <end position="24"/>
    </location>
</feature>
<organism evidence="3 4">
    <name type="scientific">Nicotiana attenuata</name>
    <name type="common">Coyote tobacco</name>
    <dbReference type="NCBI Taxonomy" id="49451"/>
    <lineage>
        <taxon>Eukaryota</taxon>
        <taxon>Viridiplantae</taxon>
        <taxon>Streptophyta</taxon>
        <taxon>Embryophyta</taxon>
        <taxon>Tracheophyta</taxon>
        <taxon>Spermatophyta</taxon>
        <taxon>Magnoliopsida</taxon>
        <taxon>eudicotyledons</taxon>
        <taxon>Gunneridae</taxon>
        <taxon>Pentapetalae</taxon>
        <taxon>asterids</taxon>
        <taxon>lamiids</taxon>
        <taxon>Solanales</taxon>
        <taxon>Solanaceae</taxon>
        <taxon>Nicotianoideae</taxon>
        <taxon>Nicotianeae</taxon>
        <taxon>Nicotiana</taxon>
    </lineage>
</organism>
<keyword evidence="2" id="KW-0732">Signal</keyword>
<keyword evidence="4" id="KW-1185">Reference proteome</keyword>
<sequence length="196" mass="20322">MDHNLWKNLHLKSLRLLLVGKGAATGGEDFSSNVEEEVASVENLNGGEEAGEEEVTSESAPGGSSSRQEPKGSQSSRPTQRSSICDEATTTVNRGRGRGRGKAPSAAIRPTKGAFLDALPQTAPKGRAPKPKAIRGSSSAGKRGRGSGPATAESSAASGEKRSRTVGMDVTLTQRLEGHSLILVCQVKGLSTMGLE</sequence>
<dbReference type="EMBL" id="MJEQ01000112">
    <property type="protein sequence ID" value="OIT39402.1"/>
    <property type="molecule type" value="Genomic_DNA"/>
</dbReference>
<reference evidence="3" key="1">
    <citation type="submission" date="2016-11" db="EMBL/GenBank/DDBJ databases">
        <title>The genome of Nicotiana attenuata.</title>
        <authorList>
            <person name="Xu S."/>
            <person name="Brockmoeller T."/>
            <person name="Gaquerel E."/>
            <person name="Navarro A."/>
            <person name="Kuhl H."/>
            <person name="Gase K."/>
            <person name="Ling Z."/>
            <person name="Zhou W."/>
            <person name="Kreitzer C."/>
            <person name="Stanke M."/>
            <person name="Tang H."/>
            <person name="Lyons E."/>
            <person name="Pandey P."/>
            <person name="Pandey S.P."/>
            <person name="Timmermann B."/>
            <person name="Baldwin I.T."/>
        </authorList>
    </citation>
    <scope>NUCLEOTIDE SEQUENCE [LARGE SCALE GENOMIC DNA]</scope>
    <source>
        <strain evidence="3">UT</strain>
    </source>
</reference>
<evidence type="ECO:0000313" key="3">
    <source>
        <dbReference type="EMBL" id="OIT39402.1"/>
    </source>
</evidence>
<name>A0A314LCW5_NICAT</name>
<feature type="region of interest" description="Disordered" evidence="1">
    <location>
        <begin position="39"/>
        <end position="166"/>
    </location>
</feature>
<feature type="chain" id="PRO_5016251196" evidence="2">
    <location>
        <begin position="25"/>
        <end position="196"/>
    </location>
</feature>
<comment type="caution">
    <text evidence="3">The sequence shown here is derived from an EMBL/GenBank/DDBJ whole genome shotgun (WGS) entry which is preliminary data.</text>
</comment>
<evidence type="ECO:0000313" key="4">
    <source>
        <dbReference type="Proteomes" id="UP000187609"/>
    </source>
</evidence>
<evidence type="ECO:0000256" key="2">
    <source>
        <dbReference type="SAM" id="SignalP"/>
    </source>
</evidence>
<proteinExistence type="predicted"/>
<protein>
    <submittedName>
        <fullName evidence="3">Uncharacterized protein</fullName>
    </submittedName>
</protein>
<dbReference type="Gramene" id="OIT39402">
    <property type="protein sequence ID" value="OIT39402"/>
    <property type="gene ID" value="A4A49_23444"/>
</dbReference>
<feature type="compositionally biased region" description="Polar residues" evidence="1">
    <location>
        <begin position="62"/>
        <end position="93"/>
    </location>
</feature>
<gene>
    <name evidence="3" type="ORF">A4A49_23444</name>
</gene>